<dbReference type="InterPro" id="IPR050807">
    <property type="entry name" value="TransReg_Diox_bact_type"/>
</dbReference>
<comment type="caution">
    <text evidence="3">The sequence shown here is derived from an EMBL/GenBank/DDBJ whole genome shotgun (WGS) entry which is preliminary data.</text>
</comment>
<dbReference type="Proteomes" id="UP001596997">
    <property type="component" value="Unassembled WGS sequence"/>
</dbReference>
<dbReference type="PROSITE" id="PS50943">
    <property type="entry name" value="HTH_CROC1"/>
    <property type="match status" value="1"/>
</dbReference>
<evidence type="ECO:0000313" key="4">
    <source>
        <dbReference type="Proteomes" id="UP001596997"/>
    </source>
</evidence>
<dbReference type="Pfam" id="PF01381">
    <property type="entry name" value="HTH_3"/>
    <property type="match status" value="1"/>
</dbReference>
<dbReference type="SUPFAM" id="SSF47413">
    <property type="entry name" value="lambda repressor-like DNA-binding domains"/>
    <property type="match status" value="1"/>
</dbReference>
<sequence>MRRKVDTEFVILFGENLRKVRKSKKMTMEKLAEKADMEYSQISRIEKGQINTSISTVKLLADALGVDAKDLFDF</sequence>
<keyword evidence="1" id="KW-0238">DNA-binding</keyword>
<keyword evidence="4" id="KW-1185">Reference proteome</keyword>
<dbReference type="Gene3D" id="1.10.260.40">
    <property type="entry name" value="lambda repressor-like DNA-binding domains"/>
    <property type="match status" value="1"/>
</dbReference>
<proteinExistence type="predicted"/>
<dbReference type="PANTHER" id="PTHR46797">
    <property type="entry name" value="HTH-TYPE TRANSCRIPTIONAL REGULATOR"/>
    <property type="match status" value="1"/>
</dbReference>
<evidence type="ECO:0000256" key="1">
    <source>
        <dbReference type="ARBA" id="ARBA00023125"/>
    </source>
</evidence>
<dbReference type="InterPro" id="IPR001387">
    <property type="entry name" value="Cro/C1-type_HTH"/>
</dbReference>
<reference evidence="4" key="1">
    <citation type="journal article" date="2019" name="Int. J. Syst. Evol. Microbiol.">
        <title>The Global Catalogue of Microorganisms (GCM) 10K type strain sequencing project: providing services to taxonomists for standard genome sequencing and annotation.</title>
        <authorList>
            <consortium name="The Broad Institute Genomics Platform"/>
            <consortium name="The Broad Institute Genome Sequencing Center for Infectious Disease"/>
            <person name="Wu L."/>
            <person name="Ma J."/>
        </authorList>
    </citation>
    <scope>NUCLEOTIDE SEQUENCE [LARGE SCALE GENOMIC DNA]</scope>
    <source>
        <strain evidence="4">CCUG 62114</strain>
    </source>
</reference>
<dbReference type="CDD" id="cd00093">
    <property type="entry name" value="HTH_XRE"/>
    <property type="match status" value="1"/>
</dbReference>
<dbReference type="EMBL" id="JBHTJM010000005">
    <property type="protein sequence ID" value="MFD0963237.1"/>
    <property type="molecule type" value="Genomic_DNA"/>
</dbReference>
<dbReference type="InterPro" id="IPR010982">
    <property type="entry name" value="Lambda_DNA-bd_dom_sf"/>
</dbReference>
<dbReference type="PANTHER" id="PTHR46797:SF1">
    <property type="entry name" value="METHYLPHOSPHONATE SYNTHASE"/>
    <property type="match status" value="1"/>
</dbReference>
<gene>
    <name evidence="3" type="ORF">ACFQ1O_04355</name>
</gene>
<feature type="domain" description="HTH cro/C1-type" evidence="2">
    <location>
        <begin position="17"/>
        <end position="71"/>
    </location>
</feature>
<dbReference type="RefSeq" id="WP_377713740.1">
    <property type="nucleotide sequence ID" value="NZ_JBHTJM010000005.1"/>
</dbReference>
<dbReference type="SMART" id="SM00530">
    <property type="entry name" value="HTH_XRE"/>
    <property type="match status" value="1"/>
</dbReference>
<protein>
    <submittedName>
        <fullName evidence="3">Helix-turn-helix domain-containing protein</fullName>
    </submittedName>
</protein>
<evidence type="ECO:0000259" key="2">
    <source>
        <dbReference type="PROSITE" id="PS50943"/>
    </source>
</evidence>
<accession>A0ABW3I0X0</accession>
<name>A0ABW3I0X0_9FLAO</name>
<organism evidence="3 4">
    <name type="scientific">Pseudofulvibacter geojedonensis</name>
    <dbReference type="NCBI Taxonomy" id="1123758"/>
    <lineage>
        <taxon>Bacteria</taxon>
        <taxon>Pseudomonadati</taxon>
        <taxon>Bacteroidota</taxon>
        <taxon>Flavobacteriia</taxon>
        <taxon>Flavobacteriales</taxon>
        <taxon>Flavobacteriaceae</taxon>
        <taxon>Pseudofulvibacter</taxon>
    </lineage>
</organism>
<evidence type="ECO:0000313" key="3">
    <source>
        <dbReference type="EMBL" id="MFD0963237.1"/>
    </source>
</evidence>